<dbReference type="VEuPathDB" id="MicrosporidiaDB:VICG_01153"/>
<dbReference type="Proteomes" id="UP000011082">
    <property type="component" value="Unassembled WGS sequence"/>
</dbReference>
<protein>
    <submittedName>
        <fullName evidence="2">Uncharacterized protein</fullName>
    </submittedName>
</protein>
<feature type="coiled-coil region" evidence="1">
    <location>
        <begin position="105"/>
        <end position="132"/>
    </location>
</feature>
<evidence type="ECO:0000256" key="1">
    <source>
        <dbReference type="SAM" id="Coils"/>
    </source>
</evidence>
<keyword evidence="3" id="KW-1185">Reference proteome</keyword>
<reference evidence="3" key="1">
    <citation type="submission" date="2011-05" db="EMBL/GenBank/DDBJ databases">
        <title>The genome sequence of Vittaforma corneae strain ATCC 50505.</title>
        <authorList>
            <consortium name="The Broad Institute Genome Sequencing Platform"/>
            <person name="Cuomo C."/>
            <person name="Didier E."/>
            <person name="Bowers L."/>
            <person name="Young S.K."/>
            <person name="Zeng Q."/>
            <person name="Gargeya S."/>
            <person name="Fitzgerald M."/>
            <person name="Haas B."/>
            <person name="Abouelleil A."/>
            <person name="Alvarado L."/>
            <person name="Arachchi H.M."/>
            <person name="Berlin A."/>
            <person name="Chapman S.B."/>
            <person name="Gearin G."/>
            <person name="Goldberg J."/>
            <person name="Griggs A."/>
            <person name="Gujja S."/>
            <person name="Hansen M."/>
            <person name="Heiman D."/>
            <person name="Howarth C."/>
            <person name="Larimer J."/>
            <person name="Lui A."/>
            <person name="MacDonald P.J.P."/>
            <person name="McCowen C."/>
            <person name="Montmayeur A."/>
            <person name="Murphy C."/>
            <person name="Neiman D."/>
            <person name="Pearson M."/>
            <person name="Priest M."/>
            <person name="Roberts A."/>
            <person name="Saif S."/>
            <person name="Shea T."/>
            <person name="Sisk P."/>
            <person name="Stolte C."/>
            <person name="Sykes S."/>
            <person name="Wortman J."/>
            <person name="Nusbaum C."/>
            <person name="Birren B."/>
        </authorList>
    </citation>
    <scope>NUCLEOTIDE SEQUENCE [LARGE SCALE GENOMIC DNA]</scope>
    <source>
        <strain evidence="3">ATCC 50505</strain>
    </source>
</reference>
<keyword evidence="1" id="KW-0175">Coiled coil</keyword>
<name>L2GLS7_VITCO</name>
<dbReference type="RefSeq" id="XP_007604599.1">
    <property type="nucleotide sequence ID" value="XM_007604537.1"/>
</dbReference>
<dbReference type="AlphaFoldDB" id="L2GLS7"/>
<proteinExistence type="predicted"/>
<evidence type="ECO:0000313" key="2">
    <source>
        <dbReference type="EMBL" id="ELA41801.1"/>
    </source>
</evidence>
<dbReference type="InParanoid" id="L2GLS7"/>
<dbReference type="HOGENOM" id="CLU_897729_0_0_1"/>
<gene>
    <name evidence="2" type="ORF">VICG_01153</name>
</gene>
<evidence type="ECO:0000313" key="3">
    <source>
        <dbReference type="Proteomes" id="UP000011082"/>
    </source>
</evidence>
<feature type="coiled-coil region" evidence="1">
    <location>
        <begin position="278"/>
        <end position="305"/>
    </location>
</feature>
<organism evidence="2 3">
    <name type="scientific">Vittaforma corneae (strain ATCC 50505)</name>
    <name type="common">Microsporidian parasite</name>
    <name type="synonym">Nosema corneum</name>
    <dbReference type="NCBI Taxonomy" id="993615"/>
    <lineage>
        <taxon>Eukaryota</taxon>
        <taxon>Fungi</taxon>
        <taxon>Fungi incertae sedis</taxon>
        <taxon>Microsporidia</taxon>
        <taxon>Nosematidae</taxon>
        <taxon>Vittaforma</taxon>
    </lineage>
</organism>
<sequence length="310" mass="36441">MNFKCKYEKTAADLIEQKKVNETLIQRVNQLVEDTTSKGETIFKLMSENELLKNRQEVLDSYKLEKDNFIEIMKKDSDGKTQEINELISENGKLKCAHSKLLTERDLLERELKECGRNFIKLENEKNVLKTEIENLRIFTENTLKRYLDSSLFGEIERICLENRKLVYFQHFFETVKAEMAIFRQDFRVFQKNIESGRSKLCFNIGNQGEYVKGLISKSRHLENIKKDQKESFSNISSKLSSVKQALDTLVESAGKLKGLFSVEKLKLGFVNIINAQRSEFEIQKQTYEKRIKELTEKIEEEEDIWDVFE</sequence>
<dbReference type="EMBL" id="JH370138">
    <property type="protein sequence ID" value="ELA41801.1"/>
    <property type="molecule type" value="Genomic_DNA"/>
</dbReference>
<accession>L2GLS7</accession>
<dbReference type="GeneID" id="19881864"/>